<proteinExistence type="predicted"/>
<dbReference type="RefSeq" id="WP_136453400.1">
    <property type="nucleotide sequence ID" value="NZ_SSWH01000003.1"/>
</dbReference>
<reference evidence="2 3" key="1">
    <citation type="submission" date="2019-04" db="EMBL/GenBank/DDBJ databases">
        <authorList>
            <person name="Liu Q."/>
            <person name="Xin Y.-H."/>
        </authorList>
    </citation>
    <scope>NUCLEOTIDE SEQUENCE [LARGE SCALE GENOMIC DNA]</scope>
    <source>
        <strain evidence="2 3">AM23</strain>
    </source>
</reference>
<feature type="compositionally biased region" description="Basic residues" evidence="1">
    <location>
        <begin position="1"/>
        <end position="11"/>
    </location>
</feature>
<evidence type="ECO:0000313" key="2">
    <source>
        <dbReference type="EMBL" id="THJ67462.1"/>
    </source>
</evidence>
<sequence length="147" mass="15984">MNATSKGRRGSLRLVPSDSNVEGPDEARLEDASGRAGLRRRSAAVHPAAGRQKLQVLVQIDEECRCIRIVVRGCLTPLNVHGLDLVIARAGTLSRDSTIVVDTSQATRWDGMDAWLQPAAIDHRIHHIHRDPSGNSMVDQLTVLPAS</sequence>
<name>A0A4S5E7I0_9MICC</name>
<dbReference type="AlphaFoldDB" id="A0A4S5E7I0"/>
<evidence type="ECO:0000256" key="1">
    <source>
        <dbReference type="SAM" id="MobiDB-lite"/>
    </source>
</evidence>
<accession>A0A4S5E7I0</accession>
<dbReference type="EMBL" id="SSWH01000003">
    <property type="protein sequence ID" value="THJ67462.1"/>
    <property type="molecule type" value="Genomic_DNA"/>
</dbReference>
<organism evidence="2 3">
    <name type="scientific">Arthrobacter echini</name>
    <dbReference type="NCBI Taxonomy" id="1529066"/>
    <lineage>
        <taxon>Bacteria</taxon>
        <taxon>Bacillati</taxon>
        <taxon>Actinomycetota</taxon>
        <taxon>Actinomycetes</taxon>
        <taxon>Micrococcales</taxon>
        <taxon>Micrococcaceae</taxon>
        <taxon>Arthrobacter</taxon>
    </lineage>
</organism>
<keyword evidence="3" id="KW-1185">Reference proteome</keyword>
<protein>
    <submittedName>
        <fullName evidence="2">Uncharacterized protein</fullName>
    </submittedName>
</protein>
<dbReference type="OrthoDB" id="4952924at2"/>
<evidence type="ECO:0000313" key="3">
    <source>
        <dbReference type="Proteomes" id="UP000305233"/>
    </source>
</evidence>
<dbReference type="Proteomes" id="UP000305233">
    <property type="component" value="Unassembled WGS sequence"/>
</dbReference>
<feature type="region of interest" description="Disordered" evidence="1">
    <location>
        <begin position="1"/>
        <end position="48"/>
    </location>
</feature>
<comment type="caution">
    <text evidence="2">The sequence shown here is derived from an EMBL/GenBank/DDBJ whole genome shotgun (WGS) entry which is preliminary data.</text>
</comment>
<gene>
    <name evidence="2" type="ORF">E8P82_05035</name>
</gene>